<sequence length="165" mass="17486">MSSWEPSSPPSSSSLSSSSPFSSFSLSSLYLLSSSFSLSSSLSPSSSLPLYSSFFSDLRGSLSLGLVTPNPLLVLTSASTPSDLACVVLDPLLVQPTGWLFNNAALEFWFQLVVPHFAASSFDGLSLYLASLNCCPQGDIVPKESGDEAVLFVCNRAMHICRSIS</sequence>
<dbReference type="Proteomes" id="UP000799779">
    <property type="component" value="Unassembled WGS sequence"/>
</dbReference>
<reference evidence="2" key="1">
    <citation type="journal article" date="2020" name="Stud. Mycol.">
        <title>101 Dothideomycetes genomes: a test case for predicting lifestyles and emergence of pathogens.</title>
        <authorList>
            <person name="Haridas S."/>
            <person name="Albert R."/>
            <person name="Binder M."/>
            <person name="Bloem J."/>
            <person name="Labutti K."/>
            <person name="Salamov A."/>
            <person name="Andreopoulos B."/>
            <person name="Baker S."/>
            <person name="Barry K."/>
            <person name="Bills G."/>
            <person name="Bluhm B."/>
            <person name="Cannon C."/>
            <person name="Castanera R."/>
            <person name="Culley D."/>
            <person name="Daum C."/>
            <person name="Ezra D."/>
            <person name="Gonzalez J."/>
            <person name="Henrissat B."/>
            <person name="Kuo A."/>
            <person name="Liang C."/>
            <person name="Lipzen A."/>
            <person name="Lutzoni F."/>
            <person name="Magnuson J."/>
            <person name="Mondo S."/>
            <person name="Nolan M."/>
            <person name="Ohm R."/>
            <person name="Pangilinan J."/>
            <person name="Park H.-J."/>
            <person name="Ramirez L."/>
            <person name="Alfaro M."/>
            <person name="Sun H."/>
            <person name="Tritt A."/>
            <person name="Yoshinaga Y."/>
            <person name="Zwiers L.-H."/>
            <person name="Turgeon B."/>
            <person name="Goodwin S."/>
            <person name="Spatafora J."/>
            <person name="Crous P."/>
            <person name="Grigoriev I."/>
        </authorList>
    </citation>
    <scope>NUCLEOTIDE SEQUENCE</scope>
    <source>
        <strain evidence="2">CBS 123094</strain>
    </source>
</reference>
<name>A0A6A5W2I9_9PLEO</name>
<dbReference type="AlphaFoldDB" id="A0A6A5W2I9"/>
<dbReference type="EMBL" id="ML977631">
    <property type="protein sequence ID" value="KAF1995970.1"/>
    <property type="molecule type" value="Genomic_DNA"/>
</dbReference>
<evidence type="ECO:0000313" key="3">
    <source>
        <dbReference type="Proteomes" id="UP000799779"/>
    </source>
</evidence>
<proteinExistence type="predicted"/>
<feature type="region of interest" description="Disordered" evidence="1">
    <location>
        <begin position="1"/>
        <end position="20"/>
    </location>
</feature>
<keyword evidence="3" id="KW-1185">Reference proteome</keyword>
<organism evidence="2 3">
    <name type="scientific">Amniculicola lignicola CBS 123094</name>
    <dbReference type="NCBI Taxonomy" id="1392246"/>
    <lineage>
        <taxon>Eukaryota</taxon>
        <taxon>Fungi</taxon>
        <taxon>Dikarya</taxon>
        <taxon>Ascomycota</taxon>
        <taxon>Pezizomycotina</taxon>
        <taxon>Dothideomycetes</taxon>
        <taxon>Pleosporomycetidae</taxon>
        <taxon>Pleosporales</taxon>
        <taxon>Amniculicolaceae</taxon>
        <taxon>Amniculicola</taxon>
    </lineage>
</organism>
<evidence type="ECO:0000256" key="1">
    <source>
        <dbReference type="SAM" id="MobiDB-lite"/>
    </source>
</evidence>
<protein>
    <submittedName>
        <fullName evidence="2">Uncharacterized protein</fullName>
    </submittedName>
</protein>
<accession>A0A6A5W2I9</accession>
<feature type="compositionally biased region" description="Low complexity" evidence="1">
    <location>
        <begin position="10"/>
        <end position="20"/>
    </location>
</feature>
<gene>
    <name evidence="2" type="ORF">P154DRAFT_329452</name>
</gene>
<evidence type="ECO:0000313" key="2">
    <source>
        <dbReference type="EMBL" id="KAF1995970.1"/>
    </source>
</evidence>